<accession>A0A1M7GAK9</accession>
<proteinExistence type="predicted"/>
<dbReference type="RefSeq" id="WP_072947809.1">
    <property type="nucleotide sequence ID" value="NZ_FRCT01000001.1"/>
</dbReference>
<dbReference type="Pfam" id="PF21983">
    <property type="entry name" value="NikA-like"/>
    <property type="match status" value="1"/>
</dbReference>
<sequence length="62" mass="6952">MRTKSHDPSTVKSTVIRLRVTQAEAELFKTKAKEAGCKSISEYIRVRCLNETVVGNDAARQE</sequence>
<dbReference type="OrthoDB" id="1825176at2"/>
<organism evidence="1 2">
    <name type="scientific">Ruminococcus flavefaciens</name>
    <dbReference type="NCBI Taxonomy" id="1265"/>
    <lineage>
        <taxon>Bacteria</taxon>
        <taxon>Bacillati</taxon>
        <taxon>Bacillota</taxon>
        <taxon>Clostridia</taxon>
        <taxon>Eubacteriales</taxon>
        <taxon>Oscillospiraceae</taxon>
        <taxon>Ruminococcus</taxon>
    </lineage>
</organism>
<name>A0A1M7GAK9_RUMFL</name>
<gene>
    <name evidence="1" type="ORF">SAMN04487860_101166</name>
</gene>
<evidence type="ECO:0000313" key="1">
    <source>
        <dbReference type="EMBL" id="SHM13216.1"/>
    </source>
</evidence>
<dbReference type="InterPro" id="IPR053842">
    <property type="entry name" value="NikA-like"/>
</dbReference>
<protein>
    <recommendedName>
        <fullName evidence="3">Mobilization protein</fullName>
    </recommendedName>
</protein>
<dbReference type="EMBL" id="FRCT01000001">
    <property type="protein sequence ID" value="SHM13216.1"/>
    <property type="molecule type" value="Genomic_DNA"/>
</dbReference>
<evidence type="ECO:0000313" key="2">
    <source>
        <dbReference type="Proteomes" id="UP000184394"/>
    </source>
</evidence>
<evidence type="ECO:0008006" key="3">
    <source>
        <dbReference type="Google" id="ProtNLM"/>
    </source>
</evidence>
<dbReference type="Proteomes" id="UP000184394">
    <property type="component" value="Unassembled WGS sequence"/>
</dbReference>
<reference evidence="1 2" key="1">
    <citation type="submission" date="2016-11" db="EMBL/GenBank/DDBJ databases">
        <authorList>
            <person name="Jaros S."/>
            <person name="Januszkiewicz K."/>
            <person name="Wedrychowicz H."/>
        </authorList>
    </citation>
    <scope>NUCLEOTIDE SEQUENCE [LARGE SCALE GENOMIC DNA]</scope>
    <source>
        <strain evidence="1 2">Y1</strain>
    </source>
</reference>
<dbReference type="AlphaFoldDB" id="A0A1M7GAK9"/>